<dbReference type="EMBL" id="JBHFFA010000002">
    <property type="protein sequence ID" value="KAL2642178.1"/>
    <property type="molecule type" value="Genomic_DNA"/>
</dbReference>
<dbReference type="Proteomes" id="UP001605036">
    <property type="component" value="Unassembled WGS sequence"/>
</dbReference>
<keyword evidence="3" id="KW-1185">Reference proteome</keyword>
<feature type="region of interest" description="Disordered" evidence="1">
    <location>
        <begin position="1"/>
        <end position="93"/>
    </location>
</feature>
<dbReference type="AlphaFoldDB" id="A0ABD1Z323"/>
<accession>A0ABD1Z323</accession>
<organism evidence="2 3">
    <name type="scientific">Riccia fluitans</name>
    <dbReference type="NCBI Taxonomy" id="41844"/>
    <lineage>
        <taxon>Eukaryota</taxon>
        <taxon>Viridiplantae</taxon>
        <taxon>Streptophyta</taxon>
        <taxon>Embryophyta</taxon>
        <taxon>Marchantiophyta</taxon>
        <taxon>Marchantiopsida</taxon>
        <taxon>Marchantiidae</taxon>
        <taxon>Marchantiales</taxon>
        <taxon>Ricciaceae</taxon>
        <taxon>Riccia</taxon>
    </lineage>
</organism>
<evidence type="ECO:0000256" key="1">
    <source>
        <dbReference type="SAM" id="MobiDB-lite"/>
    </source>
</evidence>
<proteinExistence type="predicted"/>
<sequence length="93" mass="10017">MHLPDLYPKKDGEEAWKNDPGSQEGSRQTSGLLPPIAGHHLVAWPRQDTTTPGSGSIEGGHERGISQAPAPQLARRPDIPSAHFFALTPPPPR</sequence>
<comment type="caution">
    <text evidence="2">The sequence shown here is derived from an EMBL/GenBank/DDBJ whole genome shotgun (WGS) entry which is preliminary data.</text>
</comment>
<feature type="compositionally biased region" description="Basic and acidic residues" evidence="1">
    <location>
        <begin position="7"/>
        <end position="17"/>
    </location>
</feature>
<evidence type="ECO:0000313" key="3">
    <source>
        <dbReference type="Proteomes" id="UP001605036"/>
    </source>
</evidence>
<evidence type="ECO:0000313" key="2">
    <source>
        <dbReference type="EMBL" id="KAL2642178.1"/>
    </source>
</evidence>
<protein>
    <submittedName>
        <fullName evidence="2">Uncharacterized protein</fullName>
    </submittedName>
</protein>
<feature type="compositionally biased region" description="Polar residues" evidence="1">
    <location>
        <begin position="20"/>
        <end position="31"/>
    </location>
</feature>
<reference evidence="2 3" key="1">
    <citation type="submission" date="2024-09" db="EMBL/GenBank/DDBJ databases">
        <title>Chromosome-scale assembly of Riccia fluitans.</title>
        <authorList>
            <person name="Paukszto L."/>
            <person name="Sawicki J."/>
            <person name="Karawczyk K."/>
            <person name="Piernik-Szablinska J."/>
            <person name="Szczecinska M."/>
            <person name="Mazdziarz M."/>
        </authorList>
    </citation>
    <scope>NUCLEOTIDE SEQUENCE [LARGE SCALE GENOMIC DNA]</scope>
    <source>
        <strain evidence="2">Rf_01</strain>
        <tissue evidence="2">Aerial parts of the thallus</tissue>
    </source>
</reference>
<gene>
    <name evidence="2" type="ORF">R1flu_009765</name>
</gene>
<name>A0ABD1Z323_9MARC</name>